<dbReference type="Pfam" id="PF21982">
    <property type="entry name" value="RecX_HTH1"/>
    <property type="match status" value="1"/>
</dbReference>
<dbReference type="Gene3D" id="1.10.10.10">
    <property type="entry name" value="Winged helix-like DNA-binding domain superfamily/Winged helix DNA-binding domain"/>
    <property type="match status" value="3"/>
</dbReference>
<dbReference type="EMBL" id="JAAHBT010000013">
    <property type="protein sequence ID" value="NES08718.1"/>
    <property type="molecule type" value="Genomic_DNA"/>
</dbReference>
<dbReference type="AlphaFoldDB" id="A0A6I5RM93"/>
<organism evidence="9 10">
    <name type="scientific">Pseudomonas laurentiana</name>
    <dbReference type="NCBI Taxonomy" id="2364649"/>
    <lineage>
        <taxon>Bacteria</taxon>
        <taxon>Pseudomonadati</taxon>
        <taxon>Pseudomonadota</taxon>
        <taxon>Gammaproteobacteria</taxon>
        <taxon>Pseudomonadales</taxon>
        <taxon>Pseudomonadaceae</taxon>
        <taxon>Pseudomonas</taxon>
    </lineage>
</organism>
<evidence type="ECO:0000313" key="10">
    <source>
        <dbReference type="Proteomes" id="UP000471751"/>
    </source>
</evidence>
<dbReference type="InterPro" id="IPR053926">
    <property type="entry name" value="RecX_HTH_1st"/>
</dbReference>
<evidence type="ECO:0000256" key="1">
    <source>
        <dbReference type="ARBA" id="ARBA00004496"/>
    </source>
</evidence>
<evidence type="ECO:0000256" key="5">
    <source>
        <dbReference type="HAMAP-Rule" id="MF_01114"/>
    </source>
</evidence>
<evidence type="ECO:0000259" key="7">
    <source>
        <dbReference type="Pfam" id="PF21981"/>
    </source>
</evidence>
<accession>A0A6I5RM93</accession>
<reference evidence="9 10" key="1">
    <citation type="submission" date="2020-02" db="EMBL/GenBank/DDBJ databases">
        <title>Broccoli isolated Pseudomonas sp.</title>
        <authorList>
            <person name="Fujikawa T."/>
            <person name="Sawada H."/>
        </authorList>
    </citation>
    <scope>NUCLEOTIDE SEQUENCE [LARGE SCALE GENOMIC DNA]</scope>
    <source>
        <strain evidence="9 10">JCM 32154</strain>
    </source>
</reference>
<comment type="caution">
    <text evidence="9">The sequence shown here is derived from an EMBL/GenBank/DDBJ whole genome shotgun (WGS) entry which is preliminary data.</text>
</comment>
<protein>
    <recommendedName>
        <fullName evidence="3 5">Regulatory protein RecX</fullName>
    </recommendedName>
</protein>
<evidence type="ECO:0000256" key="2">
    <source>
        <dbReference type="ARBA" id="ARBA00009695"/>
    </source>
</evidence>
<comment type="subcellular location">
    <subcellularLocation>
        <location evidence="1 5">Cytoplasm</location>
    </subcellularLocation>
</comment>
<evidence type="ECO:0000313" key="9">
    <source>
        <dbReference type="EMBL" id="NES08718.1"/>
    </source>
</evidence>
<dbReference type="InterPro" id="IPR003783">
    <property type="entry name" value="Regulatory_RecX"/>
</dbReference>
<feature type="domain" description="RecX second three-helical" evidence="6">
    <location>
        <begin position="57"/>
        <end position="97"/>
    </location>
</feature>
<dbReference type="Proteomes" id="UP000471751">
    <property type="component" value="Unassembled WGS sequence"/>
</dbReference>
<dbReference type="GO" id="GO:0006282">
    <property type="term" value="P:regulation of DNA repair"/>
    <property type="evidence" value="ECO:0007669"/>
    <property type="project" value="UniProtKB-UniRule"/>
</dbReference>
<dbReference type="PANTHER" id="PTHR33602:SF1">
    <property type="entry name" value="REGULATORY PROTEIN RECX FAMILY PROTEIN"/>
    <property type="match status" value="1"/>
</dbReference>
<dbReference type="HAMAP" id="MF_01114">
    <property type="entry name" value="RecX"/>
    <property type="match status" value="1"/>
</dbReference>
<dbReference type="InterPro" id="IPR053924">
    <property type="entry name" value="RecX_HTH_2nd"/>
</dbReference>
<dbReference type="Pfam" id="PF21981">
    <property type="entry name" value="RecX_HTH3"/>
    <property type="match status" value="1"/>
</dbReference>
<comment type="function">
    <text evidence="5">Modulates RecA activity.</text>
</comment>
<dbReference type="GO" id="GO:0005737">
    <property type="term" value="C:cytoplasm"/>
    <property type="evidence" value="ECO:0007669"/>
    <property type="project" value="UniProtKB-SubCell"/>
</dbReference>
<evidence type="ECO:0000256" key="3">
    <source>
        <dbReference type="ARBA" id="ARBA00018111"/>
    </source>
</evidence>
<gene>
    <name evidence="5 9" type="primary">recX</name>
    <name evidence="9" type="ORF">G3O07_01610</name>
</gene>
<dbReference type="Pfam" id="PF02631">
    <property type="entry name" value="RecX_HTH2"/>
    <property type="match status" value="1"/>
</dbReference>
<evidence type="ECO:0000256" key="4">
    <source>
        <dbReference type="ARBA" id="ARBA00022490"/>
    </source>
</evidence>
<name>A0A6I5RM93_9PSED</name>
<dbReference type="NCBIfam" id="NF001054">
    <property type="entry name" value="PRK00117.2-1"/>
    <property type="match status" value="1"/>
</dbReference>
<keyword evidence="10" id="KW-1185">Reference proteome</keyword>
<keyword evidence="4 5" id="KW-0963">Cytoplasm</keyword>
<dbReference type="InterPro" id="IPR036388">
    <property type="entry name" value="WH-like_DNA-bd_sf"/>
</dbReference>
<proteinExistence type="inferred from homology"/>
<dbReference type="PANTHER" id="PTHR33602">
    <property type="entry name" value="REGULATORY PROTEIN RECX FAMILY PROTEIN"/>
    <property type="match status" value="1"/>
</dbReference>
<comment type="similarity">
    <text evidence="2 5">Belongs to the RecX family.</text>
</comment>
<feature type="domain" description="RecX third three-helical" evidence="7">
    <location>
        <begin position="105"/>
        <end position="147"/>
    </location>
</feature>
<feature type="domain" description="RecX first three-helical" evidence="8">
    <location>
        <begin position="13"/>
        <end position="50"/>
    </location>
</feature>
<sequence>MSVVLDTPVAVRRTAMDLLARREHGRVELTRKLRQRGASPEMIEQELDRLTDEGLLSEARYLESFISYRSRSGYGPARIREELGVRGLQRSDIDQALRESGVDWQAQLLEVWQRKFAGQLPCDPRSRAQQTRFLVYRGFPMDLIGRLLSGEVWMTDVLGI</sequence>
<evidence type="ECO:0000259" key="6">
    <source>
        <dbReference type="Pfam" id="PF02631"/>
    </source>
</evidence>
<dbReference type="InterPro" id="IPR053925">
    <property type="entry name" value="RecX_HTH_3rd"/>
</dbReference>
<evidence type="ECO:0000259" key="8">
    <source>
        <dbReference type="Pfam" id="PF21982"/>
    </source>
</evidence>